<organism evidence="5 6">
    <name type="scientific">Coccomyxa subellipsoidea</name>
    <dbReference type="NCBI Taxonomy" id="248742"/>
    <lineage>
        <taxon>Eukaryota</taxon>
        <taxon>Viridiplantae</taxon>
        <taxon>Chlorophyta</taxon>
        <taxon>core chlorophytes</taxon>
        <taxon>Trebouxiophyceae</taxon>
        <taxon>Trebouxiophyceae incertae sedis</taxon>
        <taxon>Coccomyxaceae</taxon>
        <taxon>Coccomyxa</taxon>
    </lineage>
</organism>
<dbReference type="SUPFAM" id="SSF52833">
    <property type="entry name" value="Thioredoxin-like"/>
    <property type="match status" value="1"/>
</dbReference>
<dbReference type="PANTHER" id="PTHR44051">
    <property type="entry name" value="GLUTATHIONE S-TRANSFERASE-RELATED"/>
    <property type="match status" value="1"/>
</dbReference>
<dbReference type="PROSITE" id="PS50404">
    <property type="entry name" value="GST_NTER"/>
    <property type="match status" value="1"/>
</dbReference>
<evidence type="ECO:0000313" key="5">
    <source>
        <dbReference type="EMBL" id="KAK9905074.1"/>
    </source>
</evidence>
<evidence type="ECO:0000256" key="2">
    <source>
        <dbReference type="SAM" id="MobiDB-lite"/>
    </source>
</evidence>
<dbReference type="InterPro" id="IPR010987">
    <property type="entry name" value="Glutathione-S-Trfase_C-like"/>
</dbReference>
<evidence type="ECO:0000256" key="1">
    <source>
        <dbReference type="ARBA" id="ARBA00007409"/>
    </source>
</evidence>
<feature type="domain" description="GST N-terminal" evidence="3">
    <location>
        <begin position="3"/>
        <end position="85"/>
    </location>
</feature>
<dbReference type="EMBL" id="JALJOT010000012">
    <property type="protein sequence ID" value="KAK9905074.1"/>
    <property type="molecule type" value="Genomic_DNA"/>
</dbReference>
<dbReference type="SFLD" id="SFLDS00019">
    <property type="entry name" value="Glutathione_Transferase_(cytos"/>
    <property type="match status" value="1"/>
</dbReference>
<accession>A0ABR2YGX2</accession>
<name>A0ABR2YGX2_9CHLO</name>
<feature type="region of interest" description="Disordered" evidence="2">
    <location>
        <begin position="196"/>
        <end position="216"/>
    </location>
</feature>
<evidence type="ECO:0000313" key="6">
    <source>
        <dbReference type="Proteomes" id="UP001491310"/>
    </source>
</evidence>
<proteinExistence type="inferred from homology"/>
<comment type="caution">
    <text evidence="5">The sequence shown here is derived from an EMBL/GenBank/DDBJ whole genome shotgun (WGS) entry which is preliminary data.</text>
</comment>
<dbReference type="CDD" id="cd00570">
    <property type="entry name" value="GST_N_family"/>
    <property type="match status" value="1"/>
</dbReference>
<keyword evidence="6" id="KW-1185">Reference proteome</keyword>
<dbReference type="Pfam" id="PF14497">
    <property type="entry name" value="GST_C_3"/>
    <property type="match status" value="1"/>
</dbReference>
<dbReference type="InterPro" id="IPR040079">
    <property type="entry name" value="Glutathione_S-Trfase"/>
</dbReference>
<sequence>MAAQRKIYWGSGSAPAWRVLIALKEKGLEYENKLIEFSKAGHKSEEILKLNPRGQVPTFVDEDGVVVNESLAALLYLQDKYPTPSLLPATIEKRALVYQRFQEAANFHDKISQVIRFKMANADAEVPQDKVDAVKTELTLWESYLAEDSFIAGPEFSLADVSFGPFLLTMIRFGGTLKDFPKLAKYADKIKARPSFKETSPPHWNDTPGKDFLASL</sequence>
<evidence type="ECO:0000259" key="3">
    <source>
        <dbReference type="PROSITE" id="PS50404"/>
    </source>
</evidence>
<dbReference type="InterPro" id="IPR004046">
    <property type="entry name" value="GST_C"/>
</dbReference>
<dbReference type="PROSITE" id="PS50405">
    <property type="entry name" value="GST_CTER"/>
    <property type="match status" value="1"/>
</dbReference>
<dbReference type="Gene3D" id="1.20.1050.10">
    <property type="match status" value="1"/>
</dbReference>
<gene>
    <name evidence="5" type="ORF">WJX75_009378</name>
</gene>
<feature type="domain" description="GST C-terminal" evidence="4">
    <location>
        <begin position="90"/>
        <end position="212"/>
    </location>
</feature>
<dbReference type="PANTHER" id="PTHR44051:SF8">
    <property type="entry name" value="GLUTATHIONE S-TRANSFERASE GSTA"/>
    <property type="match status" value="1"/>
</dbReference>
<dbReference type="InterPro" id="IPR036282">
    <property type="entry name" value="Glutathione-S-Trfase_C_sf"/>
</dbReference>
<evidence type="ECO:0000259" key="4">
    <source>
        <dbReference type="PROSITE" id="PS50405"/>
    </source>
</evidence>
<dbReference type="Pfam" id="PF13409">
    <property type="entry name" value="GST_N_2"/>
    <property type="match status" value="1"/>
</dbReference>
<reference evidence="5 6" key="1">
    <citation type="journal article" date="2024" name="Nat. Commun.">
        <title>Phylogenomics reveals the evolutionary origins of lichenization in chlorophyte algae.</title>
        <authorList>
            <person name="Puginier C."/>
            <person name="Libourel C."/>
            <person name="Otte J."/>
            <person name="Skaloud P."/>
            <person name="Haon M."/>
            <person name="Grisel S."/>
            <person name="Petersen M."/>
            <person name="Berrin J.G."/>
            <person name="Delaux P.M."/>
            <person name="Dal Grande F."/>
            <person name="Keller J."/>
        </authorList>
    </citation>
    <scope>NUCLEOTIDE SEQUENCE [LARGE SCALE GENOMIC DNA]</scope>
    <source>
        <strain evidence="5 6">SAG 216-7</strain>
    </source>
</reference>
<dbReference type="Proteomes" id="UP001491310">
    <property type="component" value="Unassembled WGS sequence"/>
</dbReference>
<evidence type="ECO:0008006" key="7">
    <source>
        <dbReference type="Google" id="ProtNLM"/>
    </source>
</evidence>
<comment type="similarity">
    <text evidence="1">Belongs to the GST superfamily.</text>
</comment>
<dbReference type="SFLD" id="SFLDG00358">
    <property type="entry name" value="Main_(cytGST)"/>
    <property type="match status" value="1"/>
</dbReference>
<dbReference type="SUPFAM" id="SSF47616">
    <property type="entry name" value="GST C-terminal domain-like"/>
    <property type="match status" value="1"/>
</dbReference>
<dbReference type="InterPro" id="IPR036249">
    <property type="entry name" value="Thioredoxin-like_sf"/>
</dbReference>
<protein>
    <recommendedName>
        <fullName evidence="7">Glutathione S-transferase</fullName>
    </recommendedName>
</protein>
<dbReference type="InterPro" id="IPR004045">
    <property type="entry name" value="Glutathione_S-Trfase_N"/>
</dbReference>
<dbReference type="Gene3D" id="3.40.30.10">
    <property type="entry name" value="Glutaredoxin"/>
    <property type="match status" value="1"/>
</dbReference>